<comment type="caution">
    <text evidence="1">The sequence shown here is derived from an EMBL/GenBank/DDBJ whole genome shotgun (WGS) entry which is preliminary data.</text>
</comment>
<dbReference type="RefSeq" id="WP_377472757.1">
    <property type="nucleotide sequence ID" value="NZ_JBHLWN010000090.1"/>
</dbReference>
<protein>
    <submittedName>
        <fullName evidence="1">DUF2642 domain-containing protein</fullName>
    </submittedName>
</protein>
<organism evidence="1 2">
    <name type="scientific">Paenibacillus chartarius</name>
    <dbReference type="NCBI Taxonomy" id="747481"/>
    <lineage>
        <taxon>Bacteria</taxon>
        <taxon>Bacillati</taxon>
        <taxon>Bacillota</taxon>
        <taxon>Bacilli</taxon>
        <taxon>Bacillales</taxon>
        <taxon>Paenibacillaceae</taxon>
        <taxon>Paenibacillus</taxon>
    </lineage>
</organism>
<evidence type="ECO:0000313" key="1">
    <source>
        <dbReference type="EMBL" id="MFC0215314.1"/>
    </source>
</evidence>
<dbReference type="EMBL" id="JBHLWN010000090">
    <property type="protein sequence ID" value="MFC0215314.1"/>
    <property type="molecule type" value="Genomic_DNA"/>
</dbReference>
<name>A0ABV6DRP3_9BACL</name>
<sequence length="224" mass="25181">MNIVRSFLNSTVELELSGRPLQIRGKLVDVAGDIIVLYAANQFIYVPSLHIQHLKPSDPVDADEASGAMPPPPLDSTTESISYRKMLMNAKGMFVELYITGNQSIHGYLTSIMNDYFVFYSPTFHHVFISMRHVKYVIPYTSQATPYLLPKDHFPVKPSSLTLARTFEQQLKKLENQFVILDLGDNPYKIGLLRKVEDGALELITANGASVILHSEHVKTLHLP</sequence>
<keyword evidence="2" id="KW-1185">Reference proteome</keyword>
<dbReference type="Proteomes" id="UP001589776">
    <property type="component" value="Unassembled WGS sequence"/>
</dbReference>
<reference evidence="1 2" key="1">
    <citation type="submission" date="2024-09" db="EMBL/GenBank/DDBJ databases">
        <authorList>
            <person name="Sun Q."/>
            <person name="Mori K."/>
        </authorList>
    </citation>
    <scope>NUCLEOTIDE SEQUENCE [LARGE SCALE GENOMIC DNA]</scope>
    <source>
        <strain evidence="1 2">CCM 7759</strain>
    </source>
</reference>
<gene>
    <name evidence="1" type="ORF">ACFFK0_23245</name>
</gene>
<accession>A0ABV6DRP3</accession>
<proteinExistence type="predicted"/>
<evidence type="ECO:0000313" key="2">
    <source>
        <dbReference type="Proteomes" id="UP001589776"/>
    </source>
</evidence>